<gene>
    <name evidence="1" type="ORF">LCGC14_2295050</name>
</gene>
<reference evidence="1" key="1">
    <citation type="journal article" date="2015" name="Nature">
        <title>Complex archaea that bridge the gap between prokaryotes and eukaryotes.</title>
        <authorList>
            <person name="Spang A."/>
            <person name="Saw J.H."/>
            <person name="Jorgensen S.L."/>
            <person name="Zaremba-Niedzwiedzka K."/>
            <person name="Martijn J."/>
            <person name="Lind A.E."/>
            <person name="van Eijk R."/>
            <person name="Schleper C."/>
            <person name="Guy L."/>
            <person name="Ettema T.J."/>
        </authorList>
    </citation>
    <scope>NUCLEOTIDE SEQUENCE</scope>
</reference>
<accession>A0A0F9F2L8</accession>
<proteinExistence type="predicted"/>
<evidence type="ECO:0000313" key="1">
    <source>
        <dbReference type="EMBL" id="KKL51485.1"/>
    </source>
</evidence>
<name>A0A0F9F2L8_9ZZZZ</name>
<comment type="caution">
    <text evidence="1">The sequence shown here is derived from an EMBL/GenBank/DDBJ whole genome shotgun (WGS) entry which is preliminary data.</text>
</comment>
<organism evidence="1">
    <name type="scientific">marine sediment metagenome</name>
    <dbReference type="NCBI Taxonomy" id="412755"/>
    <lineage>
        <taxon>unclassified sequences</taxon>
        <taxon>metagenomes</taxon>
        <taxon>ecological metagenomes</taxon>
    </lineage>
</organism>
<protein>
    <submittedName>
        <fullName evidence="1">Uncharacterized protein</fullName>
    </submittedName>
</protein>
<sequence>MTPLGIWRFILLSKTMNNRYIITFTSPLLRPGLEIKTEASERYVVEVVKALLDKVREINRTA</sequence>
<dbReference type="AlphaFoldDB" id="A0A0F9F2L8"/>
<dbReference type="EMBL" id="LAZR01032233">
    <property type="protein sequence ID" value="KKL51485.1"/>
    <property type="molecule type" value="Genomic_DNA"/>
</dbReference>